<reference evidence="2" key="1">
    <citation type="submission" date="2020-05" db="EMBL/GenBank/DDBJ databases">
        <authorList>
            <person name="Chiriac C."/>
            <person name="Salcher M."/>
            <person name="Ghai R."/>
            <person name="Kavagutti S V."/>
        </authorList>
    </citation>
    <scope>NUCLEOTIDE SEQUENCE</scope>
</reference>
<dbReference type="AlphaFoldDB" id="A0A6J7KBU0"/>
<evidence type="ECO:0000256" key="1">
    <source>
        <dbReference type="SAM" id="MobiDB-lite"/>
    </source>
</evidence>
<evidence type="ECO:0000313" key="2">
    <source>
        <dbReference type="EMBL" id="CAB4951702.1"/>
    </source>
</evidence>
<organism evidence="2">
    <name type="scientific">freshwater metagenome</name>
    <dbReference type="NCBI Taxonomy" id="449393"/>
    <lineage>
        <taxon>unclassified sequences</taxon>
        <taxon>metagenomes</taxon>
        <taxon>ecological metagenomes</taxon>
    </lineage>
</organism>
<gene>
    <name evidence="2" type="ORF">UFOPK3786_00636</name>
</gene>
<name>A0A6J7KBU0_9ZZZZ</name>
<proteinExistence type="predicted"/>
<accession>A0A6J7KBU0</accession>
<feature type="compositionally biased region" description="Low complexity" evidence="1">
    <location>
        <begin position="61"/>
        <end position="81"/>
    </location>
</feature>
<dbReference type="EMBL" id="CAFBNK010000114">
    <property type="protein sequence ID" value="CAB4951702.1"/>
    <property type="molecule type" value="Genomic_DNA"/>
</dbReference>
<feature type="region of interest" description="Disordered" evidence="1">
    <location>
        <begin position="54"/>
        <end position="81"/>
    </location>
</feature>
<protein>
    <submittedName>
        <fullName evidence="2">Unannotated protein</fullName>
    </submittedName>
</protein>
<sequence>MDESASDPVQFFGSAEWISDWARVFNKVAAVSACAPLKFWRKVATKADVVSGRGTSVIGASSSPEFLSSSSKYADGSSSSR</sequence>